<gene>
    <name evidence="1" type="ORF">EB241_09770</name>
</gene>
<name>A0A3N6S118_9GAMM</name>
<organism evidence="1 2">
    <name type="scientific">Erwinia psidii</name>
    <dbReference type="NCBI Taxonomy" id="69224"/>
    <lineage>
        <taxon>Bacteria</taxon>
        <taxon>Pseudomonadati</taxon>
        <taxon>Pseudomonadota</taxon>
        <taxon>Gammaproteobacteria</taxon>
        <taxon>Enterobacterales</taxon>
        <taxon>Erwiniaceae</taxon>
        <taxon>Erwinia</taxon>
    </lineage>
</organism>
<dbReference type="PANTHER" id="PTHR37549">
    <property type="entry name" value="LIPOPROTEIN LPRI"/>
    <property type="match status" value="1"/>
</dbReference>
<protein>
    <submittedName>
        <fullName evidence="1">Uncharacterized protein</fullName>
    </submittedName>
</protein>
<dbReference type="InterPro" id="IPR052755">
    <property type="entry name" value="Lysozyme_Inhibitor_LprI"/>
</dbReference>
<proteinExistence type="predicted"/>
<keyword evidence="2" id="KW-1185">Reference proteome</keyword>
<reference evidence="1 2" key="1">
    <citation type="submission" date="2018-10" db="EMBL/GenBank/DDBJ databases">
        <title>Draft genome sequence for the type isolate of Erwinia psidii, agent causal of bacterial blight in guava (Psidium guajava) and wilt and die-back of Eucalyptus spp.</title>
        <authorList>
            <person name="Hermenegildo P.S."/>
            <person name="Santos S.A."/>
            <person name="Guimaraes L.M.S."/>
            <person name="Vidigal P.M.P."/>
            <person name="Pereira I.C."/>
            <person name="Badel J.L."/>
            <person name="Alfenas-Zerbini P."/>
            <person name="Ferreira M.A.S.V."/>
            <person name="Alfenas A.C."/>
        </authorList>
    </citation>
    <scope>NUCLEOTIDE SEQUENCE [LARGE SCALE GENOMIC DNA]</scope>
    <source>
        <strain evidence="1 2">IBSBF 435</strain>
    </source>
</reference>
<dbReference type="AlphaFoldDB" id="A0A3N6S118"/>
<dbReference type="GO" id="GO:0005576">
    <property type="term" value="C:extracellular region"/>
    <property type="evidence" value="ECO:0007669"/>
    <property type="project" value="TreeGrafter"/>
</dbReference>
<dbReference type="Proteomes" id="UP000279457">
    <property type="component" value="Unassembled WGS sequence"/>
</dbReference>
<accession>A0A3N6S118</accession>
<dbReference type="EMBL" id="RHHM01000006">
    <property type="protein sequence ID" value="RQM38497.1"/>
    <property type="molecule type" value="Genomic_DNA"/>
</dbReference>
<dbReference type="PANTHER" id="PTHR37549:SF1">
    <property type="entry name" value="LIPOPROTEIN LPRI"/>
    <property type="match status" value="1"/>
</dbReference>
<sequence length="288" mass="32385">MWLDSVLNDTYRNMMQLGNPQGVNKMTQQWQRSRDVCTSSVCLRWAYLQGIGQLYHAPESFSWSGEWWNTSATNGNGGRLIISNVNQWTFDFDAMVWGGTYKTTLRGNVRMFRGVGFVDNIKWGAGCPVIFIPHPDGKITISSDNGGSCKLLMQRGMAIDGVYQRADNDPRPAAALLSMGIFPSKALDDRFRQLVGKDYQQYVNVANSITYATDLDDINATVVTLALKGDASHHAAIIMYTPDGRIWASRVMPKSDKQREVHTDYMTTEKGQKNPPNTINHWRALFDS</sequence>
<comment type="caution">
    <text evidence="1">The sequence shown here is derived from an EMBL/GenBank/DDBJ whole genome shotgun (WGS) entry which is preliminary data.</text>
</comment>
<evidence type="ECO:0000313" key="2">
    <source>
        <dbReference type="Proteomes" id="UP000279457"/>
    </source>
</evidence>
<evidence type="ECO:0000313" key="1">
    <source>
        <dbReference type="EMBL" id="RQM38497.1"/>
    </source>
</evidence>